<evidence type="ECO:0000256" key="3">
    <source>
        <dbReference type="ARBA" id="ARBA00022737"/>
    </source>
</evidence>
<keyword evidence="11" id="KW-1185">Reference proteome</keyword>
<feature type="region of interest" description="Disordered" evidence="8">
    <location>
        <begin position="929"/>
        <end position="976"/>
    </location>
</feature>
<dbReference type="VEuPathDB" id="FungiDB:AB675_1640"/>
<dbReference type="RefSeq" id="XP_017996038.1">
    <property type="nucleotide sequence ID" value="XM_018141544.1"/>
</dbReference>
<dbReference type="FunFam" id="3.30.160.60:FF:000065">
    <property type="entry name" value="B-cell CLL/lymphoma 6, member B"/>
    <property type="match status" value="1"/>
</dbReference>
<dbReference type="Pfam" id="PF04082">
    <property type="entry name" value="Fungal_trans"/>
    <property type="match status" value="1"/>
</dbReference>
<keyword evidence="6" id="KW-0539">Nucleus</keyword>
<evidence type="ECO:0000259" key="9">
    <source>
        <dbReference type="PROSITE" id="PS50157"/>
    </source>
</evidence>
<feature type="region of interest" description="Disordered" evidence="8">
    <location>
        <begin position="115"/>
        <end position="160"/>
    </location>
</feature>
<evidence type="ECO:0000256" key="6">
    <source>
        <dbReference type="ARBA" id="ARBA00023242"/>
    </source>
</evidence>
<dbReference type="GO" id="GO:0005634">
    <property type="term" value="C:nucleus"/>
    <property type="evidence" value="ECO:0007669"/>
    <property type="project" value="UniProtKB-SubCell"/>
</dbReference>
<dbReference type="Pfam" id="PF00096">
    <property type="entry name" value="zf-C2H2"/>
    <property type="match status" value="1"/>
</dbReference>
<dbReference type="OrthoDB" id="6077919at2759"/>
<evidence type="ECO:0000313" key="11">
    <source>
        <dbReference type="Proteomes" id="UP000038010"/>
    </source>
</evidence>
<dbReference type="SMART" id="SM00355">
    <property type="entry name" value="ZnF_C2H2"/>
    <property type="match status" value="2"/>
</dbReference>
<gene>
    <name evidence="10" type="ORF">AB675_1640</name>
</gene>
<accession>A0A0N1H570</accession>
<dbReference type="FunFam" id="3.30.160.60:FF:000576">
    <property type="entry name" value="C2H2 transcription factor (AmdX)"/>
    <property type="match status" value="1"/>
</dbReference>
<dbReference type="GeneID" id="28733424"/>
<sequence>MQDENNVDVLAGVSETAVEDVAAHGMFEAPPAGTEKVPKSRRSNSSASSAIPPVPNFPAPKTDKPRPHVCTTCMRSFARLEHLKRHERSHTKEKPFACSECTRCFARRDLLLRHQQKLHSTTTPSARPRQGRRESVAGGGPSKVRKNSMASANPGMRPRANTLSHVDAATIGMLANAGPAMNRHFASSHNHHHSISGMPSAANYSYRGMSTHHTPGLPKLETGLPMDLSSGLRTAPPYGGFGNDFPLGFPHNSGSTINPHALHMSDMDMDQSLSFQQMFYANGMANGMNAEDHTFDWIARGFENQMTFNNQGNENAIDDSSPSAMSTNSPSNLQDMVGDVHPASTQHQGMTNPHAWAQVMPNHINTMSSPVSMDFTNNLNDMMMGHNGMLSPKSMLAQNHGVFDMNLPTPPDMASIDMSNLPPGIVYNNAFQLPVGRQGGTSSASTASMDSSLRQSSVTTTSGELVTDSVRNTLVAGLSQSNPFNQRKYSQPLISSPLSPESPSKVKGFSASTFPTTHDLQRYVAAYVKFFHPHLPFLHIPSLNFESSEYGLPNRFNISQPNFGPGNMTGGGSCLVLSIAAIGAVYEREMDASRELFQCAHRFIFSYLEMRRKADMHRTQFAPRHTSESEETPLWLVQAMLLHVIYGHNCGDKTAAEVASNHCSSLVSLARDAHLARPSSELHGMRKGSSGPVGHHPDMNSWTSMLNESEEMDWIEWKATEERKRTLYAVFILSSMLVMAYNHAPALTNSEIRLELPCDEELWSAESSQAWQALGGANHPSSRSITFAAALSHLLMSSQRHRRKSMSGAQGSQAPEQDLRPSTFGCLILINALHNYIWETRQRHLGRQWTERDTEQMHAHIEPALRAWEAAWASNPTHSLERPNPFGAGPLSADSVPLLDLAYVRLYINLGRSKEAFWQRDYNSMAEEVARSPEIAGSDTATVKQRRKSSTSQEHNSPDTKISSTNGGEVDMHQSTRRERQLRRAAFYASDSLLMSDKLGLIFEESKSEELTAQSALCAFDCAQVLSEWLTTVQERVGKYVGVLGQDDVDLGQVPAVLLLEDEDRQLLGKIDDFVRRTEQKVHAEVTTVREGGYSPRILTLTAQLLERAAVWPVTKLMGQSLETQAAHMRDRARTSTVSIQD</sequence>
<evidence type="ECO:0000256" key="8">
    <source>
        <dbReference type="SAM" id="MobiDB-lite"/>
    </source>
</evidence>
<name>A0A0N1H570_9EURO</name>
<dbReference type="Proteomes" id="UP000038010">
    <property type="component" value="Unassembled WGS sequence"/>
</dbReference>
<feature type="region of interest" description="Disordered" evidence="8">
    <location>
        <begin position="437"/>
        <end position="460"/>
    </location>
</feature>
<dbReference type="InterPro" id="IPR013087">
    <property type="entry name" value="Znf_C2H2_type"/>
</dbReference>
<dbReference type="GO" id="GO:0008270">
    <property type="term" value="F:zinc ion binding"/>
    <property type="evidence" value="ECO:0007669"/>
    <property type="project" value="UniProtKB-KW"/>
</dbReference>
<evidence type="ECO:0000256" key="4">
    <source>
        <dbReference type="ARBA" id="ARBA00022771"/>
    </source>
</evidence>
<evidence type="ECO:0000256" key="5">
    <source>
        <dbReference type="ARBA" id="ARBA00022833"/>
    </source>
</evidence>
<dbReference type="CDD" id="cd12148">
    <property type="entry name" value="fungal_TF_MHR"/>
    <property type="match status" value="1"/>
</dbReference>
<reference evidence="10 11" key="1">
    <citation type="submission" date="2015-06" db="EMBL/GenBank/DDBJ databases">
        <title>Draft genome of the ant-associated black yeast Phialophora attae CBS 131958.</title>
        <authorList>
            <person name="Moreno L.F."/>
            <person name="Stielow B.J."/>
            <person name="de Hoog S."/>
            <person name="Vicente V.A."/>
            <person name="Weiss V.A."/>
            <person name="de Vries M."/>
            <person name="Cruz L.M."/>
            <person name="Souza E.M."/>
        </authorList>
    </citation>
    <scope>NUCLEOTIDE SEQUENCE [LARGE SCALE GENOMIC DNA]</scope>
    <source>
        <strain evidence="10 11">CBS 131958</strain>
    </source>
</reference>
<dbReference type="EMBL" id="LFJN01000034">
    <property type="protein sequence ID" value="KPI36075.1"/>
    <property type="molecule type" value="Genomic_DNA"/>
</dbReference>
<evidence type="ECO:0000256" key="7">
    <source>
        <dbReference type="PROSITE-ProRule" id="PRU00042"/>
    </source>
</evidence>
<dbReference type="GO" id="GO:0006351">
    <property type="term" value="P:DNA-templated transcription"/>
    <property type="evidence" value="ECO:0007669"/>
    <property type="project" value="InterPro"/>
</dbReference>
<keyword evidence="3" id="KW-0677">Repeat</keyword>
<dbReference type="GO" id="GO:0000978">
    <property type="term" value="F:RNA polymerase II cis-regulatory region sequence-specific DNA binding"/>
    <property type="evidence" value="ECO:0007669"/>
    <property type="project" value="InterPro"/>
</dbReference>
<keyword evidence="4 7" id="KW-0863">Zinc-finger</keyword>
<evidence type="ECO:0000313" key="10">
    <source>
        <dbReference type="EMBL" id="KPI36075.1"/>
    </source>
</evidence>
<feature type="compositionally biased region" description="Low complexity" evidence="8">
    <location>
        <begin position="441"/>
        <end position="452"/>
    </location>
</feature>
<protein>
    <submittedName>
        <fullName evidence="10">Respiration factor 2</fullName>
    </submittedName>
</protein>
<dbReference type="PROSITE" id="PS00028">
    <property type="entry name" value="ZINC_FINGER_C2H2_1"/>
    <property type="match status" value="2"/>
</dbReference>
<dbReference type="InterPro" id="IPR051059">
    <property type="entry name" value="VerF-like"/>
</dbReference>
<proteinExistence type="predicted"/>
<keyword evidence="2" id="KW-0479">Metal-binding</keyword>
<evidence type="ECO:0000256" key="1">
    <source>
        <dbReference type="ARBA" id="ARBA00004123"/>
    </source>
</evidence>
<dbReference type="PANTHER" id="PTHR40626">
    <property type="entry name" value="MIP31509P"/>
    <property type="match status" value="1"/>
</dbReference>
<dbReference type="SUPFAM" id="SSF57667">
    <property type="entry name" value="beta-beta-alpha zinc fingers"/>
    <property type="match status" value="1"/>
</dbReference>
<dbReference type="InterPro" id="IPR007219">
    <property type="entry name" value="XnlR_reg_dom"/>
</dbReference>
<feature type="compositionally biased region" description="Polar residues" evidence="8">
    <location>
        <begin position="950"/>
        <end position="967"/>
    </location>
</feature>
<dbReference type="STRING" id="1664694.A0A0N1H570"/>
<comment type="caution">
    <text evidence="10">The sequence shown here is derived from an EMBL/GenBank/DDBJ whole genome shotgun (WGS) entry which is preliminary data.</text>
</comment>
<feature type="region of interest" description="Disordered" evidence="8">
    <location>
        <begin position="680"/>
        <end position="700"/>
    </location>
</feature>
<feature type="domain" description="C2H2-type" evidence="9">
    <location>
        <begin position="68"/>
        <end position="95"/>
    </location>
</feature>
<comment type="subcellular location">
    <subcellularLocation>
        <location evidence="1">Nucleus</location>
    </subcellularLocation>
</comment>
<dbReference type="PROSITE" id="PS50157">
    <property type="entry name" value="ZINC_FINGER_C2H2_2"/>
    <property type="match status" value="2"/>
</dbReference>
<dbReference type="AlphaFoldDB" id="A0A0N1H570"/>
<dbReference type="PANTHER" id="PTHR40626:SF13">
    <property type="entry name" value="RESPIRATION FACTOR 2-RELATED"/>
    <property type="match status" value="1"/>
</dbReference>
<dbReference type="InterPro" id="IPR036236">
    <property type="entry name" value="Znf_C2H2_sf"/>
</dbReference>
<dbReference type="GO" id="GO:0000981">
    <property type="term" value="F:DNA-binding transcription factor activity, RNA polymerase II-specific"/>
    <property type="evidence" value="ECO:0007669"/>
    <property type="project" value="InterPro"/>
</dbReference>
<dbReference type="GO" id="GO:0000785">
    <property type="term" value="C:chromatin"/>
    <property type="evidence" value="ECO:0007669"/>
    <property type="project" value="TreeGrafter"/>
</dbReference>
<evidence type="ECO:0000256" key="2">
    <source>
        <dbReference type="ARBA" id="ARBA00022723"/>
    </source>
</evidence>
<organism evidence="10 11">
    <name type="scientific">Cyphellophora attinorum</name>
    <dbReference type="NCBI Taxonomy" id="1664694"/>
    <lineage>
        <taxon>Eukaryota</taxon>
        <taxon>Fungi</taxon>
        <taxon>Dikarya</taxon>
        <taxon>Ascomycota</taxon>
        <taxon>Pezizomycotina</taxon>
        <taxon>Eurotiomycetes</taxon>
        <taxon>Chaetothyriomycetidae</taxon>
        <taxon>Chaetothyriales</taxon>
        <taxon>Cyphellophoraceae</taxon>
        <taxon>Cyphellophora</taxon>
    </lineage>
</organism>
<feature type="domain" description="C2H2-type" evidence="9">
    <location>
        <begin position="96"/>
        <end position="124"/>
    </location>
</feature>
<feature type="region of interest" description="Disordered" evidence="8">
    <location>
        <begin position="25"/>
        <end position="68"/>
    </location>
</feature>
<dbReference type="Gene3D" id="3.30.160.60">
    <property type="entry name" value="Classic Zinc Finger"/>
    <property type="match status" value="2"/>
</dbReference>
<keyword evidence="5" id="KW-0862">Zinc</keyword>